<dbReference type="AlphaFoldDB" id="A0A918RMF6"/>
<dbReference type="Proteomes" id="UP000623010">
    <property type="component" value="Unassembled WGS sequence"/>
</dbReference>
<evidence type="ECO:0000313" key="2">
    <source>
        <dbReference type="Proteomes" id="UP000623010"/>
    </source>
</evidence>
<protein>
    <submittedName>
        <fullName evidence="1">Uncharacterized protein</fullName>
    </submittedName>
</protein>
<name>A0A918RMF6_9ACTN</name>
<reference evidence="1" key="2">
    <citation type="submission" date="2020-09" db="EMBL/GenBank/DDBJ databases">
        <authorList>
            <person name="Sun Q."/>
            <person name="Ohkuma M."/>
        </authorList>
    </citation>
    <scope>NUCLEOTIDE SEQUENCE</scope>
    <source>
        <strain evidence="1">JCM 5016</strain>
    </source>
</reference>
<sequence>MLESILDLGPLPASRGGLFERGCALFRGKGRKSHAYVTSDCRTVGYGPVRNLVAPHLGSHEQHARPFAPLP</sequence>
<gene>
    <name evidence="1" type="ORF">GCM10010389_50470</name>
</gene>
<comment type="caution">
    <text evidence="1">The sequence shown here is derived from an EMBL/GenBank/DDBJ whole genome shotgun (WGS) entry which is preliminary data.</text>
</comment>
<dbReference type="EMBL" id="BMWH01000024">
    <property type="protein sequence ID" value="GHA04865.1"/>
    <property type="molecule type" value="Genomic_DNA"/>
</dbReference>
<reference evidence="1" key="1">
    <citation type="journal article" date="2014" name="Int. J. Syst. Evol. Microbiol.">
        <title>Complete genome sequence of Corynebacterium casei LMG S-19264T (=DSM 44701T), isolated from a smear-ripened cheese.</title>
        <authorList>
            <consortium name="US DOE Joint Genome Institute (JGI-PGF)"/>
            <person name="Walter F."/>
            <person name="Albersmeier A."/>
            <person name="Kalinowski J."/>
            <person name="Ruckert C."/>
        </authorList>
    </citation>
    <scope>NUCLEOTIDE SEQUENCE</scope>
    <source>
        <strain evidence="1">JCM 5016</strain>
    </source>
</reference>
<keyword evidence="2" id="KW-1185">Reference proteome</keyword>
<proteinExistence type="predicted"/>
<evidence type="ECO:0000313" key="1">
    <source>
        <dbReference type="EMBL" id="GHA04865.1"/>
    </source>
</evidence>
<accession>A0A918RMF6</accession>
<organism evidence="1 2">
    <name type="scientific">Streptomyces echinoruber</name>
    <dbReference type="NCBI Taxonomy" id="68898"/>
    <lineage>
        <taxon>Bacteria</taxon>
        <taxon>Bacillati</taxon>
        <taxon>Actinomycetota</taxon>
        <taxon>Actinomycetes</taxon>
        <taxon>Kitasatosporales</taxon>
        <taxon>Streptomycetaceae</taxon>
        <taxon>Streptomyces</taxon>
    </lineage>
</organism>